<comment type="caution">
    <text evidence="1">The sequence shown here is derived from an EMBL/GenBank/DDBJ whole genome shotgun (WGS) entry which is preliminary data.</text>
</comment>
<keyword evidence="2" id="KW-1185">Reference proteome</keyword>
<evidence type="ECO:0000313" key="2">
    <source>
        <dbReference type="Proteomes" id="UP001164286"/>
    </source>
</evidence>
<dbReference type="Proteomes" id="UP001164286">
    <property type="component" value="Unassembled WGS sequence"/>
</dbReference>
<reference evidence="1" key="1">
    <citation type="journal article" date="2022" name="G3 (Bethesda)">
        <title>High quality genome of the basidiomycete yeast Dioszegia hungarica PDD-24b-2 isolated from cloud water.</title>
        <authorList>
            <person name="Jarrige D."/>
            <person name="Haridas S."/>
            <person name="Bleykasten-Grosshans C."/>
            <person name="Joly M."/>
            <person name="Nadalig T."/>
            <person name="Sancelme M."/>
            <person name="Vuilleumier S."/>
            <person name="Grigoriev I.V."/>
            <person name="Amato P."/>
            <person name="Bringel F."/>
        </authorList>
    </citation>
    <scope>NUCLEOTIDE SEQUENCE</scope>
    <source>
        <strain evidence="1">PDD-24b-2</strain>
    </source>
</reference>
<accession>A0AA38HEU7</accession>
<name>A0AA38HEU7_9TREE</name>
<proteinExistence type="predicted"/>
<protein>
    <submittedName>
        <fullName evidence="1">Uncharacterized protein</fullName>
    </submittedName>
</protein>
<evidence type="ECO:0000313" key="1">
    <source>
        <dbReference type="EMBL" id="KAI9639036.1"/>
    </source>
</evidence>
<dbReference type="AlphaFoldDB" id="A0AA38HEU7"/>
<dbReference type="RefSeq" id="XP_052948813.1">
    <property type="nucleotide sequence ID" value="XM_053091829.1"/>
</dbReference>
<dbReference type="EMBL" id="JAKWFO010000002">
    <property type="protein sequence ID" value="KAI9639036.1"/>
    <property type="molecule type" value="Genomic_DNA"/>
</dbReference>
<sequence>MPDEYPKVRITTYYRNPWYRDSQMSEERTGCSHDLVRHLLADPMGRQASGPDQETALESTFKELVDFRLAWDGTDDTKEWTVSALLGDSVDTRLHPEITWIQVRVIPDSQTGFGHKKPICAEPYVGKEAFIFVGSGDPRDDSQRSGTYVPIDTELASALAVKDISSGRLYGRFPETLSRLAIAEAEEANKDLDVKRSMIKAGLPEDIGQSTAAYVCGKTDKVDERITRICLFAPPEPSKDGRPALFTHDRFWEYPKSRTDSDSE</sequence>
<dbReference type="GeneID" id="77731034"/>
<organism evidence="1 2">
    <name type="scientific">Dioszegia hungarica</name>
    <dbReference type="NCBI Taxonomy" id="4972"/>
    <lineage>
        <taxon>Eukaryota</taxon>
        <taxon>Fungi</taxon>
        <taxon>Dikarya</taxon>
        <taxon>Basidiomycota</taxon>
        <taxon>Agaricomycotina</taxon>
        <taxon>Tremellomycetes</taxon>
        <taxon>Tremellales</taxon>
        <taxon>Bulleribasidiaceae</taxon>
        <taxon>Dioszegia</taxon>
    </lineage>
</organism>
<gene>
    <name evidence="1" type="ORF">MKK02DRAFT_42077</name>
</gene>